<dbReference type="OrthoDB" id="10052172at2759"/>
<comment type="caution">
    <text evidence="1">The sequence shown here is derived from an EMBL/GenBank/DDBJ whole genome shotgun (WGS) entry which is preliminary data.</text>
</comment>
<evidence type="ECO:0000313" key="2">
    <source>
        <dbReference type="Proteomes" id="UP000736335"/>
    </source>
</evidence>
<organism evidence="1 2">
    <name type="scientific">Thelephora terrestris</name>
    <dbReference type="NCBI Taxonomy" id="56493"/>
    <lineage>
        <taxon>Eukaryota</taxon>
        <taxon>Fungi</taxon>
        <taxon>Dikarya</taxon>
        <taxon>Basidiomycota</taxon>
        <taxon>Agaricomycotina</taxon>
        <taxon>Agaricomycetes</taxon>
        <taxon>Thelephorales</taxon>
        <taxon>Thelephoraceae</taxon>
        <taxon>Thelephora</taxon>
    </lineage>
</organism>
<gene>
    <name evidence="1" type="ORF">BJ322DRAFT_1104057</name>
</gene>
<accession>A0A9P6LA31</accession>
<name>A0A9P6LA31_9AGAM</name>
<proteinExistence type="predicted"/>
<dbReference type="AlphaFoldDB" id="A0A9P6LA31"/>
<evidence type="ECO:0008006" key="3">
    <source>
        <dbReference type="Google" id="ProtNLM"/>
    </source>
</evidence>
<reference evidence="1" key="2">
    <citation type="submission" date="2020-11" db="EMBL/GenBank/DDBJ databases">
        <authorList>
            <consortium name="DOE Joint Genome Institute"/>
            <person name="Kuo A."/>
            <person name="Miyauchi S."/>
            <person name="Kiss E."/>
            <person name="Drula E."/>
            <person name="Kohler A."/>
            <person name="Sanchez-Garcia M."/>
            <person name="Andreopoulos B."/>
            <person name="Barry K.W."/>
            <person name="Bonito G."/>
            <person name="Buee M."/>
            <person name="Carver A."/>
            <person name="Chen C."/>
            <person name="Cichocki N."/>
            <person name="Clum A."/>
            <person name="Culley D."/>
            <person name="Crous P.W."/>
            <person name="Fauchery L."/>
            <person name="Girlanda M."/>
            <person name="Hayes R."/>
            <person name="Keri Z."/>
            <person name="Labutti K."/>
            <person name="Lipzen A."/>
            <person name="Lombard V."/>
            <person name="Magnuson J."/>
            <person name="Maillard F."/>
            <person name="Morin E."/>
            <person name="Murat C."/>
            <person name="Nolan M."/>
            <person name="Ohm R."/>
            <person name="Pangilinan J."/>
            <person name="Pereira M."/>
            <person name="Perotto S."/>
            <person name="Peter M."/>
            <person name="Riley R."/>
            <person name="Sitrit Y."/>
            <person name="Stielow B."/>
            <person name="Szollosi G."/>
            <person name="Zifcakova L."/>
            <person name="Stursova M."/>
            <person name="Spatafora J.W."/>
            <person name="Tedersoo L."/>
            <person name="Vaario L.-M."/>
            <person name="Yamada A."/>
            <person name="Yan M."/>
            <person name="Wang P."/>
            <person name="Xu J."/>
            <person name="Bruns T."/>
            <person name="Baldrian P."/>
            <person name="Vilgalys R."/>
            <person name="Henrissat B."/>
            <person name="Grigoriev I.V."/>
            <person name="Hibbett D."/>
            <person name="Nagy L.G."/>
            <person name="Martin F.M."/>
        </authorList>
    </citation>
    <scope>NUCLEOTIDE SEQUENCE</scope>
    <source>
        <strain evidence="1">UH-Tt-Lm1</strain>
    </source>
</reference>
<protein>
    <recommendedName>
        <fullName evidence="3">Hypervirulence associated protein TUDOR domain-containing protein</fullName>
    </recommendedName>
</protein>
<evidence type="ECO:0000313" key="1">
    <source>
        <dbReference type="EMBL" id="KAF9790399.1"/>
    </source>
</evidence>
<dbReference type="EMBL" id="WIUZ02000002">
    <property type="protein sequence ID" value="KAF9790399.1"/>
    <property type="molecule type" value="Genomic_DNA"/>
</dbReference>
<reference evidence="1" key="1">
    <citation type="journal article" date="2020" name="Nat. Commun.">
        <title>Large-scale genome sequencing of mycorrhizal fungi provides insights into the early evolution of symbiotic traits.</title>
        <authorList>
            <person name="Miyauchi S."/>
            <person name="Kiss E."/>
            <person name="Kuo A."/>
            <person name="Drula E."/>
            <person name="Kohler A."/>
            <person name="Sanchez-Garcia M."/>
            <person name="Morin E."/>
            <person name="Andreopoulos B."/>
            <person name="Barry K.W."/>
            <person name="Bonito G."/>
            <person name="Buee M."/>
            <person name="Carver A."/>
            <person name="Chen C."/>
            <person name="Cichocki N."/>
            <person name="Clum A."/>
            <person name="Culley D."/>
            <person name="Crous P.W."/>
            <person name="Fauchery L."/>
            <person name="Girlanda M."/>
            <person name="Hayes R.D."/>
            <person name="Keri Z."/>
            <person name="LaButti K."/>
            <person name="Lipzen A."/>
            <person name="Lombard V."/>
            <person name="Magnuson J."/>
            <person name="Maillard F."/>
            <person name="Murat C."/>
            <person name="Nolan M."/>
            <person name="Ohm R.A."/>
            <person name="Pangilinan J."/>
            <person name="Pereira M.F."/>
            <person name="Perotto S."/>
            <person name="Peter M."/>
            <person name="Pfister S."/>
            <person name="Riley R."/>
            <person name="Sitrit Y."/>
            <person name="Stielow J.B."/>
            <person name="Szollosi G."/>
            <person name="Zifcakova L."/>
            <person name="Stursova M."/>
            <person name="Spatafora J.W."/>
            <person name="Tedersoo L."/>
            <person name="Vaario L.M."/>
            <person name="Yamada A."/>
            <person name="Yan M."/>
            <person name="Wang P."/>
            <person name="Xu J."/>
            <person name="Bruns T."/>
            <person name="Baldrian P."/>
            <person name="Vilgalys R."/>
            <person name="Dunand C."/>
            <person name="Henrissat B."/>
            <person name="Grigoriev I.V."/>
            <person name="Hibbett D."/>
            <person name="Nagy L.G."/>
            <person name="Martin F.M."/>
        </authorList>
    </citation>
    <scope>NUCLEOTIDE SEQUENCE</scope>
    <source>
        <strain evidence="1">UH-Tt-Lm1</strain>
    </source>
</reference>
<dbReference type="Proteomes" id="UP000736335">
    <property type="component" value="Unassembled WGS sequence"/>
</dbReference>
<keyword evidence="2" id="KW-1185">Reference proteome</keyword>
<sequence>MTTSSAQFKIGDFVEYRPIGGASDNVSHSKGEIRKVFETGDGSVRYAINNKNTGKTSNYQESNIVGKIERPSA</sequence>